<name>W3WQM2_PESFW</name>
<dbReference type="InParanoid" id="W3WQM2"/>
<feature type="compositionally biased region" description="Pro residues" evidence="1">
    <location>
        <begin position="72"/>
        <end position="84"/>
    </location>
</feature>
<feature type="compositionally biased region" description="Gly residues" evidence="1">
    <location>
        <begin position="88"/>
        <end position="105"/>
    </location>
</feature>
<gene>
    <name evidence="2" type="ORF">PFICI_13615</name>
</gene>
<protein>
    <submittedName>
        <fullName evidence="2">Uncharacterized protein</fullName>
    </submittedName>
</protein>
<evidence type="ECO:0000256" key="1">
    <source>
        <dbReference type="SAM" id="MobiDB-lite"/>
    </source>
</evidence>
<keyword evidence="3" id="KW-1185">Reference proteome</keyword>
<dbReference type="OrthoDB" id="4768983at2759"/>
<dbReference type="HOGENOM" id="CLU_683531_0_0_1"/>
<proteinExistence type="predicted"/>
<dbReference type="KEGG" id="pfy:PFICI_13615"/>
<accession>W3WQM2</accession>
<feature type="compositionally biased region" description="Low complexity" evidence="1">
    <location>
        <begin position="106"/>
        <end position="127"/>
    </location>
</feature>
<organism evidence="2 3">
    <name type="scientific">Pestalotiopsis fici (strain W106-1 / CGMCC3.15140)</name>
    <dbReference type="NCBI Taxonomy" id="1229662"/>
    <lineage>
        <taxon>Eukaryota</taxon>
        <taxon>Fungi</taxon>
        <taxon>Dikarya</taxon>
        <taxon>Ascomycota</taxon>
        <taxon>Pezizomycotina</taxon>
        <taxon>Sordariomycetes</taxon>
        <taxon>Xylariomycetidae</taxon>
        <taxon>Amphisphaeriales</taxon>
        <taxon>Sporocadaceae</taxon>
        <taxon>Pestalotiopsis</taxon>
    </lineage>
</organism>
<dbReference type="RefSeq" id="XP_007840387.1">
    <property type="nucleotide sequence ID" value="XM_007842196.1"/>
</dbReference>
<evidence type="ECO:0000313" key="3">
    <source>
        <dbReference type="Proteomes" id="UP000030651"/>
    </source>
</evidence>
<feature type="region of interest" description="Disordered" evidence="1">
    <location>
        <begin position="63"/>
        <end position="213"/>
    </location>
</feature>
<dbReference type="Proteomes" id="UP000030651">
    <property type="component" value="Unassembled WGS sequence"/>
</dbReference>
<dbReference type="AlphaFoldDB" id="W3WQM2"/>
<dbReference type="EMBL" id="KI912119">
    <property type="protein sequence ID" value="ETS75131.1"/>
    <property type="molecule type" value="Genomic_DNA"/>
</dbReference>
<sequence>MASSAPQILTQLSLQFFPSTGSCSIDIAAAIQLGRCGYIDISVEEQHHVDVLPDKICVTPTQPESSVASYAPPAPVRTSPPKPQVPIGGNGNGNGNGNSGNGNGNDNGNNNGGSSVNGNGNGNANSGNGNGNHNGNGNSDGSINGNGNGNHNSGSNNGNNNGNNNNNVIGYSKNNFGIINNGGSGNHNQGSNKDDEHNGGGSSTGSASHSTTTYTTTPVIALPEYCQKSTYEIDMTSIRGLSTADIEAHLAVLGLHLDVNVDLGLGLGELLGGLLGSGSSSRDDAVADAAVREALHHIYNVGCGRSLHAYPGAVRAQRVVADMPACLDACSVAAVRSGRALECVGATYRRSSSSSSSSNGAVTTTTTETEETNCWFVLGETHDILDINVSVELEMYDSLFIAA</sequence>
<reference evidence="3" key="1">
    <citation type="journal article" date="2015" name="BMC Genomics">
        <title>Genomic and transcriptomic analysis of the endophytic fungus Pestalotiopsis fici reveals its lifestyle and high potential for synthesis of natural products.</title>
        <authorList>
            <person name="Wang X."/>
            <person name="Zhang X."/>
            <person name="Liu L."/>
            <person name="Xiang M."/>
            <person name="Wang W."/>
            <person name="Sun X."/>
            <person name="Che Y."/>
            <person name="Guo L."/>
            <person name="Liu G."/>
            <person name="Guo L."/>
            <person name="Wang C."/>
            <person name="Yin W.B."/>
            <person name="Stadler M."/>
            <person name="Zhang X."/>
            <person name="Liu X."/>
        </authorList>
    </citation>
    <scope>NUCLEOTIDE SEQUENCE [LARGE SCALE GENOMIC DNA]</scope>
    <source>
        <strain evidence="3">W106-1 / CGMCC3.15140</strain>
    </source>
</reference>
<dbReference type="GeneID" id="19278628"/>
<feature type="compositionally biased region" description="Low complexity" evidence="1">
    <location>
        <begin position="135"/>
        <end position="179"/>
    </location>
</feature>
<feature type="compositionally biased region" description="Low complexity" evidence="1">
    <location>
        <begin position="204"/>
        <end position="213"/>
    </location>
</feature>
<evidence type="ECO:0000313" key="2">
    <source>
        <dbReference type="EMBL" id="ETS75131.1"/>
    </source>
</evidence>